<feature type="non-terminal residue" evidence="7">
    <location>
        <position position="1"/>
    </location>
</feature>
<feature type="region of interest" description="Disordered" evidence="3">
    <location>
        <begin position="619"/>
        <end position="641"/>
    </location>
</feature>
<gene>
    <name evidence="7" type="primary">At2g26730_1</name>
    <name evidence="7" type="ORF">g.22309</name>
</gene>
<keyword evidence="4" id="KW-0812">Transmembrane</keyword>
<keyword evidence="5" id="KW-0732">Signal</keyword>
<evidence type="ECO:0000259" key="6">
    <source>
        <dbReference type="PROSITE" id="PS50011"/>
    </source>
</evidence>
<keyword evidence="4" id="KW-1133">Transmembrane helix</keyword>
<proteinExistence type="predicted"/>
<reference evidence="7" key="1">
    <citation type="submission" date="2015-07" db="EMBL/GenBank/DDBJ databases">
        <title>Transcriptome Assembly of Anthurium amnicola.</title>
        <authorList>
            <person name="Suzuki J."/>
        </authorList>
    </citation>
    <scope>NUCLEOTIDE SEQUENCE</scope>
</reference>
<dbReference type="GO" id="GO:0005524">
    <property type="term" value="F:ATP binding"/>
    <property type="evidence" value="ECO:0007669"/>
    <property type="project" value="UniProtKB-UniRule"/>
</dbReference>
<keyword evidence="7" id="KW-0808">Transferase</keyword>
<dbReference type="PANTHER" id="PTHR48007">
    <property type="entry name" value="LEUCINE-RICH REPEAT RECEPTOR-LIKE PROTEIN KINASE PXC1"/>
    <property type="match status" value="1"/>
</dbReference>
<feature type="compositionally biased region" description="Acidic residues" evidence="3">
    <location>
        <begin position="624"/>
        <end position="641"/>
    </location>
</feature>
<dbReference type="InterPro" id="IPR000719">
    <property type="entry name" value="Prot_kinase_dom"/>
</dbReference>
<keyword evidence="2" id="KW-0547">Nucleotide-binding</keyword>
<dbReference type="Gene3D" id="3.80.10.10">
    <property type="entry name" value="Ribonuclease Inhibitor"/>
    <property type="match status" value="1"/>
</dbReference>
<keyword evidence="2" id="KW-0067">ATP-binding</keyword>
<keyword evidence="4" id="KW-0472">Membrane</keyword>
<evidence type="ECO:0000256" key="1">
    <source>
        <dbReference type="ARBA" id="ARBA00004162"/>
    </source>
</evidence>
<evidence type="ECO:0000256" key="2">
    <source>
        <dbReference type="PROSITE-ProRule" id="PRU10141"/>
    </source>
</evidence>
<evidence type="ECO:0000256" key="5">
    <source>
        <dbReference type="SAM" id="SignalP"/>
    </source>
</evidence>
<dbReference type="InterPro" id="IPR001245">
    <property type="entry name" value="Ser-Thr/Tyr_kinase_cat_dom"/>
</dbReference>
<dbReference type="Gene3D" id="1.10.510.10">
    <property type="entry name" value="Transferase(Phosphotransferase) domain 1"/>
    <property type="match status" value="1"/>
</dbReference>
<dbReference type="InterPro" id="IPR017441">
    <property type="entry name" value="Protein_kinase_ATP_BS"/>
</dbReference>
<dbReference type="InterPro" id="IPR032675">
    <property type="entry name" value="LRR_dom_sf"/>
</dbReference>
<feature type="domain" description="Protein kinase" evidence="6">
    <location>
        <begin position="344"/>
        <end position="621"/>
    </location>
</feature>
<evidence type="ECO:0000256" key="3">
    <source>
        <dbReference type="SAM" id="MobiDB-lite"/>
    </source>
</evidence>
<dbReference type="GO" id="GO:0005886">
    <property type="term" value="C:plasma membrane"/>
    <property type="evidence" value="ECO:0007669"/>
    <property type="project" value="UniProtKB-SubCell"/>
</dbReference>
<dbReference type="GO" id="GO:0004672">
    <property type="term" value="F:protein kinase activity"/>
    <property type="evidence" value="ECO:0007669"/>
    <property type="project" value="InterPro"/>
</dbReference>
<dbReference type="Pfam" id="PF07714">
    <property type="entry name" value="PK_Tyr_Ser-Thr"/>
    <property type="match status" value="1"/>
</dbReference>
<keyword evidence="7" id="KW-0675">Receptor</keyword>
<dbReference type="SUPFAM" id="SSF52058">
    <property type="entry name" value="L domain-like"/>
    <property type="match status" value="1"/>
</dbReference>
<accession>A0A1D1XUJ0</accession>
<evidence type="ECO:0000313" key="7">
    <source>
        <dbReference type="EMBL" id="JAT46053.1"/>
    </source>
</evidence>
<dbReference type="PROSITE" id="PS00107">
    <property type="entry name" value="PROTEIN_KINASE_ATP"/>
    <property type="match status" value="1"/>
</dbReference>
<feature type="binding site" evidence="2">
    <location>
        <position position="373"/>
    </location>
    <ligand>
        <name>ATP</name>
        <dbReference type="ChEBI" id="CHEBI:30616"/>
    </ligand>
</feature>
<dbReference type="PANTHER" id="PTHR48007:SF43">
    <property type="entry name" value="POLLEN RECEPTOR-LIKE KINASE 4"/>
    <property type="match status" value="1"/>
</dbReference>
<dbReference type="InterPro" id="IPR046959">
    <property type="entry name" value="PRK1-6/SRF4-like"/>
</dbReference>
<dbReference type="SUPFAM" id="SSF56112">
    <property type="entry name" value="Protein kinase-like (PK-like)"/>
    <property type="match status" value="1"/>
</dbReference>
<dbReference type="PROSITE" id="PS50011">
    <property type="entry name" value="PROTEIN_KINASE_DOM"/>
    <property type="match status" value="1"/>
</dbReference>
<dbReference type="Gene3D" id="3.30.200.20">
    <property type="entry name" value="Phosphorylase Kinase, domain 1"/>
    <property type="match status" value="1"/>
</dbReference>
<evidence type="ECO:0000256" key="4">
    <source>
        <dbReference type="SAM" id="Phobius"/>
    </source>
</evidence>
<organism evidence="7">
    <name type="scientific">Anthurium amnicola</name>
    <dbReference type="NCBI Taxonomy" id="1678845"/>
    <lineage>
        <taxon>Eukaryota</taxon>
        <taxon>Viridiplantae</taxon>
        <taxon>Streptophyta</taxon>
        <taxon>Embryophyta</taxon>
        <taxon>Tracheophyta</taxon>
        <taxon>Spermatophyta</taxon>
        <taxon>Magnoliopsida</taxon>
        <taxon>Liliopsida</taxon>
        <taxon>Araceae</taxon>
        <taxon>Pothoideae</taxon>
        <taxon>Potheae</taxon>
        <taxon>Anthurium</taxon>
    </lineage>
</organism>
<protein>
    <submittedName>
        <fullName evidence="7">Putative inactive receptor kinase At2g26730</fullName>
    </submittedName>
</protein>
<name>A0A1D1XUJ0_9ARAE</name>
<feature type="chain" id="PRO_5008899694" evidence="5">
    <location>
        <begin position="45"/>
        <end position="641"/>
    </location>
</feature>
<dbReference type="EMBL" id="GDJX01021883">
    <property type="protein sequence ID" value="JAT46053.1"/>
    <property type="molecule type" value="Transcribed_RNA"/>
</dbReference>
<feature type="transmembrane region" description="Helical" evidence="4">
    <location>
        <begin position="261"/>
        <end position="282"/>
    </location>
</feature>
<dbReference type="InterPro" id="IPR011009">
    <property type="entry name" value="Kinase-like_dom_sf"/>
</dbReference>
<dbReference type="AlphaFoldDB" id="A0A1D1XUJ0"/>
<comment type="subcellular location">
    <subcellularLocation>
        <location evidence="1">Cell membrane</location>
        <topology evidence="1">Single-pass membrane protein</topology>
    </subcellularLocation>
</comment>
<keyword evidence="7" id="KW-0418">Kinase</keyword>
<feature type="signal peptide" evidence="5">
    <location>
        <begin position="1"/>
        <end position="44"/>
    </location>
</feature>
<sequence>ETQVDFPSNLSMASTIMKQCSQMHPPHPTILLLLLPLLLVSTAADDSSNEAWPPVVERDALTALRKAFGSRRLRRSWAGFPCALPEQTTWYGIGCAGGRVASIALEGLGLTGKVAPDALANLTVLSSLSLRNNSLSGIMMDFSFNPSMAAIDLSDNMFTGSISGSLLQLRHLNSLQLQHNNFAGAIPPLTQDNLTDFNVSYNSLTGEIPATPVLLSFGISSYQGNPGLCGHPTNTRCLISGEPVPPVVVEHKKSDVSTKSFLLMVFIAIDVVILVVFLALLYTNLKLLKATKEARKRSNGVAEEMEAWSKSMQSVERSAEAGEGRSRLAFMEGEGGFDIRDLLTSSAENLGRGSFGSCYKTMLDGGGQAVVVKRLMDVRPLTSDEFEKTVRLLGSRRHPNLLPLLGFYHSREDKLLLYNFARHGNLFDRIHGERGGNRVPFRWNSRLQVAQGVARAMQFLHLNAEGADAVPHGNLKPSNVLLGENHVALVSDYGLADLIATSVTVQRLVVYKSPEYQHRRSVSRKSDVWSYGCLLLELITGRVSDQSAPRGVRGLELNTWVRRAVREEWTGEVFDLELAGGQRRATQEMVKLLQVAIRCCELVPEKRPEMGEVLQEVEGIMAENSDDDEEDNSSDPSIIED</sequence>